<dbReference type="AlphaFoldDB" id="A0A413N2R5"/>
<comment type="caution">
    <text evidence="1">The sequence shown here is derived from an EMBL/GenBank/DDBJ whole genome shotgun (WGS) entry which is preliminary data.</text>
</comment>
<accession>A0A413N2R5</accession>
<sequence length="146" mass="17324">MSEIVLETISIYKSGGDYLGYIESLEKKYKCVDYKDSLKLEISSDTKIVRKMFTSEDEKVKVRLTGTEDSDWRDLEFIIYPLTETSESYSVDKCYKEIKEKAKEHNVFYYSLYLYRYEVPNSVGKIKVDDVETPFFKGLRFYNKKQ</sequence>
<dbReference type="Proteomes" id="UP000283684">
    <property type="component" value="Unassembled WGS sequence"/>
</dbReference>
<evidence type="ECO:0000313" key="2">
    <source>
        <dbReference type="Proteomes" id="UP000283684"/>
    </source>
</evidence>
<proteinExistence type="predicted"/>
<protein>
    <submittedName>
        <fullName evidence="1">Uncharacterized protein</fullName>
    </submittedName>
</protein>
<reference evidence="1 2" key="1">
    <citation type="submission" date="2018-08" db="EMBL/GenBank/DDBJ databases">
        <title>A genome reference for cultivated species of the human gut microbiota.</title>
        <authorList>
            <person name="Zou Y."/>
            <person name="Xue W."/>
            <person name="Luo G."/>
        </authorList>
    </citation>
    <scope>NUCLEOTIDE SEQUENCE [LARGE SCALE GENOMIC DNA]</scope>
    <source>
        <strain evidence="1 2">AM50-4</strain>
    </source>
</reference>
<evidence type="ECO:0000313" key="1">
    <source>
        <dbReference type="EMBL" id="RGZ42818.1"/>
    </source>
</evidence>
<name>A0A413N2R5_BACUN</name>
<organism evidence="1 2">
    <name type="scientific">Bacteroides uniformis</name>
    <dbReference type="NCBI Taxonomy" id="820"/>
    <lineage>
        <taxon>Bacteria</taxon>
        <taxon>Pseudomonadati</taxon>
        <taxon>Bacteroidota</taxon>
        <taxon>Bacteroidia</taxon>
        <taxon>Bacteroidales</taxon>
        <taxon>Bacteroidaceae</taxon>
        <taxon>Bacteroides</taxon>
    </lineage>
</organism>
<gene>
    <name evidence="1" type="ORF">DW988_20965</name>
</gene>
<dbReference type="EMBL" id="QSEE01000053">
    <property type="protein sequence ID" value="RGZ42818.1"/>
    <property type="molecule type" value="Genomic_DNA"/>
</dbReference>